<dbReference type="Gene3D" id="3.40.50.300">
    <property type="entry name" value="P-loop containing nucleotide triphosphate hydrolases"/>
    <property type="match status" value="1"/>
</dbReference>
<dbReference type="SUPFAM" id="SSF50978">
    <property type="entry name" value="WD40 repeat-like"/>
    <property type="match status" value="1"/>
</dbReference>
<feature type="repeat" description="WD" evidence="3">
    <location>
        <begin position="1480"/>
        <end position="1515"/>
    </location>
</feature>
<dbReference type="Pfam" id="PF00400">
    <property type="entry name" value="WD40"/>
    <property type="match status" value="12"/>
</dbReference>
<dbReference type="Proteomes" id="UP000059188">
    <property type="component" value="Unassembled WGS sequence"/>
</dbReference>
<evidence type="ECO:0000256" key="1">
    <source>
        <dbReference type="ARBA" id="ARBA00022574"/>
    </source>
</evidence>
<dbReference type="InterPro" id="IPR027417">
    <property type="entry name" value="P-loop_NTPase"/>
</dbReference>
<dbReference type="InterPro" id="IPR020472">
    <property type="entry name" value="WD40_PAC1"/>
</dbReference>
<feature type="repeat" description="WD" evidence="3">
    <location>
        <begin position="1306"/>
        <end position="1347"/>
    </location>
</feature>
<dbReference type="SUPFAM" id="SSF50998">
    <property type="entry name" value="Quinoprotein alcohol dehydrogenase-like"/>
    <property type="match status" value="1"/>
</dbReference>
<keyword evidence="2" id="KW-0677">Repeat</keyword>
<dbReference type="PROSITE" id="PS51257">
    <property type="entry name" value="PROKAR_LIPOPROTEIN"/>
    <property type="match status" value="1"/>
</dbReference>
<feature type="repeat" description="WD" evidence="3">
    <location>
        <begin position="1046"/>
        <end position="1087"/>
    </location>
</feature>
<protein>
    <submittedName>
        <fullName evidence="6">Putative WD repeat-containing protein alr3466</fullName>
    </submittedName>
</protein>
<dbReference type="Pfam" id="PF24883">
    <property type="entry name" value="NPHP3_N"/>
    <property type="match status" value="1"/>
</dbReference>
<feature type="repeat" description="WD" evidence="3">
    <location>
        <begin position="1263"/>
        <end position="1304"/>
    </location>
</feature>
<dbReference type="SMART" id="SM00320">
    <property type="entry name" value="WD40"/>
    <property type="match status" value="13"/>
</dbReference>
<feature type="repeat" description="WD" evidence="3">
    <location>
        <begin position="1391"/>
        <end position="1432"/>
    </location>
</feature>
<dbReference type="PRINTS" id="PR00320">
    <property type="entry name" value="GPROTEINBRPT"/>
</dbReference>
<dbReference type="InterPro" id="IPR015943">
    <property type="entry name" value="WD40/YVTN_repeat-like_dom_sf"/>
</dbReference>
<proteinExistence type="predicted"/>
<evidence type="ECO:0000256" key="2">
    <source>
        <dbReference type="ARBA" id="ARBA00022737"/>
    </source>
</evidence>
<dbReference type="InterPro" id="IPR036322">
    <property type="entry name" value="WD40_repeat_dom_sf"/>
</dbReference>
<feature type="region of interest" description="Disordered" evidence="4">
    <location>
        <begin position="1522"/>
        <end position="1544"/>
    </location>
</feature>
<evidence type="ECO:0000313" key="6">
    <source>
        <dbReference type="EMBL" id="CEL54229.1"/>
    </source>
</evidence>
<feature type="repeat" description="WD" evidence="3">
    <location>
        <begin position="1437"/>
        <end position="1478"/>
    </location>
</feature>
<keyword evidence="1 3" id="KW-0853">WD repeat</keyword>
<dbReference type="InterPro" id="IPR011047">
    <property type="entry name" value="Quinoprotein_ADH-like_sf"/>
</dbReference>
<feature type="repeat" description="WD" evidence="3">
    <location>
        <begin position="1175"/>
        <end position="1209"/>
    </location>
</feature>
<accession>A0A0B7FBB8</accession>
<dbReference type="InterPro" id="IPR011045">
    <property type="entry name" value="N2O_reductase_N"/>
</dbReference>
<feature type="repeat" description="WD" evidence="3">
    <location>
        <begin position="1089"/>
        <end position="1130"/>
    </location>
</feature>
<feature type="domain" description="Nephrocystin 3-like N-terminal" evidence="5">
    <location>
        <begin position="371"/>
        <end position="524"/>
    </location>
</feature>
<dbReference type="PANTHER" id="PTHR19848">
    <property type="entry name" value="WD40 REPEAT PROTEIN"/>
    <property type="match status" value="1"/>
</dbReference>
<dbReference type="InterPro" id="IPR019775">
    <property type="entry name" value="WD40_repeat_CS"/>
</dbReference>
<dbReference type="SUPFAM" id="SSF52540">
    <property type="entry name" value="P-loop containing nucleoside triphosphate hydrolases"/>
    <property type="match status" value="1"/>
</dbReference>
<feature type="repeat" description="WD" evidence="3">
    <location>
        <begin position="1220"/>
        <end position="1261"/>
    </location>
</feature>
<gene>
    <name evidence="6" type="ORF">RSOLAG1IB_11627</name>
</gene>
<evidence type="ECO:0000313" key="7">
    <source>
        <dbReference type="Proteomes" id="UP000059188"/>
    </source>
</evidence>
<evidence type="ECO:0000256" key="4">
    <source>
        <dbReference type="SAM" id="MobiDB-lite"/>
    </source>
</evidence>
<sequence length="1607" mass="176771">MHPVDRIPVLTIFSSLSTSCQLLSNVIQGEIRWHPGRHLAGVCTRTFRPLSITFSGRTARERIGVKCCVRWQWDHGYTSFQSGYIQLLTLTHKTRTHIPRSHTMSFMMSLRDSLKRARGKLRFRSQLKQADPDSIQIVPDARPVSSPTHQPMVPASHSIVSKNTGHEQCEVPLDSNTVPTNNQVSDKGISTRSVIETLLVGLQATGDCFGPLRVAVDGIGKLAEIYKRGSEESKEYDKLQKKLEHILQDIAQNAGSPSRLFVTPSVEQIYSDIKAEATRAEDKRARNTGRKIVDALRDSDDVLECYSRIADHMRRLMLTVSLSTLKVVSEQGMESRLAKMSSVKSAFYNSHAVSRGGCAPHTREPQIDLLMEWARTPGAGRTCWMNGMAGTGKTTIAYTVCERLGIQLGASFFCSRTLPECRQVGYIIPCISYQLARFSAPFHCALDRVLESDPDIHCRKIQLQYEKLIVQPLRNVYDSLPALQFIVVIDALEECEDPESVGQILDLLLSKDYDLPIRFLVSSRPESQISQRMADRTDGSPEEARLVLHDLESEGVRSDIEAYMRHELKDVTLTSVQWSGILEQCGVLFIYASTLCRFIRQGHATESTDEVVETIIKSLRIPMKGDNSIDKLYHTILAASLGQDGMTDENTRRMKAVLETVICAIEPMTLDTIANLLGLKSARQVHALLRPLRSVLNVEKGTGLVTTLHASFPDFMLSRDRSVDFSCDHILRHATMAEACLRLIDNAEPKVNICALPSSHLLDSHVEGLGDRVRQTISPGLSYACRHWSAHLNRGEYRESLLDSVRRFFFHRLLLWMEVLNLTGTMRYGPVIIEYAERWCATHNALDGLAKMAHDAGQFVSVYANHPLCKSTPHIYMSMLPFWPRSRPVSAAYIPRTVGLVEPFGPAMGRRTLALLATWKASNRWIQSMGPSGKGTRLAVPTGDGIDMIDTTTGESVVRISNGLTKSVSFLAMSDDGSHLVFAAHSALRLVDVKNGYAISELTVFDSSRILCVAFSLNGSHVACGLENGEVHIWSLQPKLQHIGPLNGHTEGITSVAFSPDGSYLASGSLDRTIHTWDVQTGQAVEHPFVGHNNSITSVAYSPCNSRLASASFDGKIRVWDSQTRQSTLTISAHHSHDISSVAFSPSGAFIASGSKDNTIRVFDAYTGHPLLGPLRGHTDWVTSVVFSPDSFRLFSCSNDGTVRMWDVQDAGAHDALLPASALSQLFFAVGYSRNGLRAVSGSSDGTVYVWDVQTGDLALQPLRGHDKGVSSVNYSPDDRYIASASSDGTLRIWDAWTGQDIHGPIQGHTSAVKCVRFSPDGLLLVSASNDRTVRLWDVASGRLLMQLFKGDSRINSVGFSPHGQLVVCGPADGSIRVIDRRTGDIVVGPIRGHSKSISSVEFSPDGRYIVSGSNDTTVRIWDAQTGKQLLLCGGRESSHDYLVWSVVFSPDGRYVVSGSADSTVRVWDAQTGTLILGPLRAHTNSVRCVDFSPDGSHVVSCSKDGTIRFWDMSSCATNMRPHVESSKGGGKAVTFDPNPNRGHNSWSLDDDGWVLDAEGKRLVWVPPNIRSGLAVPPNNMIIGNQGCLLDFKGVVVGETWAGCYQP</sequence>
<dbReference type="STRING" id="1108050.A0A0B7FBB8"/>
<dbReference type="Gene3D" id="2.130.10.10">
    <property type="entry name" value="YVTN repeat-like/Quinoprotein amine dehydrogenase"/>
    <property type="match status" value="6"/>
</dbReference>
<reference evidence="6 7" key="1">
    <citation type="submission" date="2014-11" db="EMBL/GenBank/DDBJ databases">
        <authorList>
            <person name="Wibberg Daniel"/>
        </authorList>
    </citation>
    <scope>NUCLEOTIDE SEQUENCE [LARGE SCALE GENOMIC DNA]</scope>
    <source>
        <strain evidence="6">Rhizoctonia solani AG1-IB 7/3/14</strain>
    </source>
</reference>
<feature type="repeat" description="WD" evidence="3">
    <location>
        <begin position="1132"/>
        <end position="1173"/>
    </location>
</feature>
<dbReference type="PROSITE" id="PS50294">
    <property type="entry name" value="WD_REPEATS_REGION"/>
    <property type="match status" value="10"/>
</dbReference>
<dbReference type="SUPFAM" id="SSF50974">
    <property type="entry name" value="Nitrous oxide reductase, N-terminal domain"/>
    <property type="match status" value="1"/>
</dbReference>
<organism evidence="6 7">
    <name type="scientific">Thanatephorus cucumeris (strain AG1-IB / isolate 7/3/14)</name>
    <name type="common">Lettuce bottom rot fungus</name>
    <name type="synonym">Rhizoctonia solani</name>
    <dbReference type="NCBI Taxonomy" id="1108050"/>
    <lineage>
        <taxon>Eukaryota</taxon>
        <taxon>Fungi</taxon>
        <taxon>Dikarya</taxon>
        <taxon>Basidiomycota</taxon>
        <taxon>Agaricomycotina</taxon>
        <taxon>Agaricomycetes</taxon>
        <taxon>Cantharellales</taxon>
        <taxon>Ceratobasidiaceae</taxon>
        <taxon>Rhizoctonia</taxon>
        <taxon>Rhizoctonia solani AG-1</taxon>
    </lineage>
</organism>
<dbReference type="InterPro" id="IPR056884">
    <property type="entry name" value="NPHP3-like_N"/>
</dbReference>
<dbReference type="InterPro" id="IPR001680">
    <property type="entry name" value="WD40_rpt"/>
</dbReference>
<name>A0A0B7FBB8_THACB</name>
<keyword evidence="7" id="KW-1185">Reference proteome</keyword>
<evidence type="ECO:0000259" key="5">
    <source>
        <dbReference type="Pfam" id="PF24883"/>
    </source>
</evidence>
<feature type="repeat" description="WD" evidence="3">
    <location>
        <begin position="1348"/>
        <end position="1389"/>
    </location>
</feature>
<evidence type="ECO:0000256" key="3">
    <source>
        <dbReference type="PROSITE-ProRule" id="PRU00221"/>
    </source>
</evidence>
<dbReference type="PROSITE" id="PS50082">
    <property type="entry name" value="WD_REPEATS_2"/>
    <property type="match status" value="11"/>
</dbReference>
<dbReference type="PANTHER" id="PTHR19848:SF8">
    <property type="entry name" value="F-BOX AND WD REPEAT DOMAIN CONTAINING 7"/>
    <property type="match status" value="1"/>
</dbReference>
<dbReference type="CDD" id="cd00200">
    <property type="entry name" value="WD40"/>
    <property type="match status" value="1"/>
</dbReference>
<dbReference type="PROSITE" id="PS00678">
    <property type="entry name" value="WD_REPEATS_1"/>
    <property type="match status" value="7"/>
</dbReference>
<dbReference type="EMBL" id="LN679257">
    <property type="protein sequence ID" value="CEL54229.1"/>
    <property type="molecule type" value="Genomic_DNA"/>
</dbReference>